<reference evidence="10" key="1">
    <citation type="submission" date="2015-07" db="EMBL/GenBank/DDBJ databases">
        <title>MeaNS - Measles Nucleotide Surveillance Program.</title>
        <authorList>
            <person name="Tran T."/>
            <person name="Druce J."/>
        </authorList>
    </citation>
    <scope>NUCLEOTIDE SEQUENCE</scope>
    <source>
        <strain evidence="10">UCB-OBI-ISO-001</strain>
        <tissue evidence="10">Gonad</tissue>
    </source>
</reference>
<dbReference type="GO" id="GO:0000981">
    <property type="term" value="F:DNA-binding transcription factor activity, RNA polymerase II-specific"/>
    <property type="evidence" value="ECO:0007669"/>
    <property type="project" value="TreeGrafter"/>
</dbReference>
<evidence type="ECO:0000256" key="7">
    <source>
        <dbReference type="SAM" id="Coils"/>
    </source>
</evidence>
<feature type="compositionally biased region" description="Polar residues" evidence="8">
    <location>
        <begin position="628"/>
        <end position="643"/>
    </location>
</feature>
<evidence type="ECO:0000256" key="1">
    <source>
        <dbReference type="ARBA" id="ARBA00004167"/>
    </source>
</evidence>
<protein>
    <recommendedName>
        <fullName evidence="9">BZIP domain-containing protein</fullName>
    </recommendedName>
</protein>
<dbReference type="Gene3D" id="1.20.5.170">
    <property type="match status" value="1"/>
</dbReference>
<dbReference type="GO" id="GO:0005634">
    <property type="term" value="C:nucleus"/>
    <property type="evidence" value="ECO:0007669"/>
    <property type="project" value="TreeGrafter"/>
</dbReference>
<dbReference type="PANTHER" id="PTHR46164">
    <property type="entry name" value="ATF6, ISOFORM C"/>
    <property type="match status" value="1"/>
</dbReference>
<dbReference type="EMBL" id="KQ433432">
    <property type="protein sequence ID" value="KOF62428.1"/>
    <property type="molecule type" value="Genomic_DNA"/>
</dbReference>
<dbReference type="AlphaFoldDB" id="A0A0L8FFD1"/>
<evidence type="ECO:0000256" key="8">
    <source>
        <dbReference type="SAM" id="MobiDB-lite"/>
    </source>
</evidence>
<dbReference type="STRING" id="37653.A0A0L8FFD1"/>
<keyword evidence="7" id="KW-0175">Coiled coil</keyword>
<dbReference type="GO" id="GO:0000978">
    <property type="term" value="F:RNA polymerase II cis-regulatory region sequence-specific DNA binding"/>
    <property type="evidence" value="ECO:0007669"/>
    <property type="project" value="TreeGrafter"/>
</dbReference>
<keyword evidence="5" id="KW-0804">Transcription</keyword>
<sequence length="651" mass="73409">MATTNLSLSDQFLEDNFFHEDEFAAFQKNTSYPFDDLCRKTLQDIEISINSSPIQCNPLTEEVCWHDLSDSSDSGVHGVTLKPEPLSPHSNSSDGSANDLAIKQEPLSPSSTPGSDSGIESYKPINDQFHYHSDLKSESKDFVLSFVNQANVNVANSVINPGVGSNLTNPSVMPVIQRNLLPTQPVTCLTSIPSPTLTSSNISTIVNSKVKIKPRMSDGQNPLTISKTNGECWPTSVPPQTASNGISVPNYQVCSSTDLQPQNDATTVTSEFIDMNGTNPLHSNLNNSFKALKRQQRMIKNRESASLSRKRKKEYLQNLEATLNEFTKQNDELQKENQKLKTKIFLLESENAKLKKCVPVLSSKKTFLLTIVLMLTMRLGPLSYFSLKDSSTVENLKNEFSMPLGRHLLSFGDKYGGKLLQEALSSKWTDRMSKVGPSSDVLFEHPPFLANNTDSKRQKCSSEFNKTESIRIARDLSDWMLLLEQQKKKNTLKKPAFKKNNHNHETVFQFKKFSNNGHFEAWQKLKSDYQKYELLPFENGPRNKKDYLRNIPRRNDTFYVLSLSMDHFLLPATAHNKTMRPRMSMMMPALALNDSVHRPDGSIGLIQIDCEVVSTQLIHVHDKYEARNQLQPNGSHSVHTNSKPTKHKRKV</sequence>
<evidence type="ECO:0000256" key="5">
    <source>
        <dbReference type="ARBA" id="ARBA00023163"/>
    </source>
</evidence>
<dbReference type="PANTHER" id="PTHR46164:SF3">
    <property type="entry name" value="ATF6, ISOFORM C"/>
    <property type="match status" value="1"/>
</dbReference>
<accession>A0A0L8FFD1</accession>
<dbReference type="Pfam" id="PF00170">
    <property type="entry name" value="bZIP_1"/>
    <property type="match status" value="1"/>
</dbReference>
<name>A0A0L8FFD1_OCTBM</name>
<proteinExistence type="inferred from homology"/>
<feature type="region of interest" description="Disordered" evidence="8">
    <location>
        <begin position="75"/>
        <end position="123"/>
    </location>
</feature>
<dbReference type="SUPFAM" id="SSF57959">
    <property type="entry name" value="Leucine zipper domain"/>
    <property type="match status" value="1"/>
</dbReference>
<dbReference type="GO" id="GO:0030968">
    <property type="term" value="P:endoplasmic reticulum unfolded protein response"/>
    <property type="evidence" value="ECO:0007669"/>
    <property type="project" value="TreeGrafter"/>
</dbReference>
<dbReference type="OMA" id="WSINNQF"/>
<dbReference type="InterPro" id="IPR004827">
    <property type="entry name" value="bZIP"/>
</dbReference>
<feature type="domain" description="BZIP" evidence="9">
    <location>
        <begin position="291"/>
        <end position="354"/>
    </location>
</feature>
<dbReference type="PROSITE" id="PS50217">
    <property type="entry name" value="BZIP"/>
    <property type="match status" value="1"/>
</dbReference>
<dbReference type="InterPro" id="IPR051882">
    <property type="entry name" value="ATF_bZIP_TF"/>
</dbReference>
<evidence type="ECO:0000256" key="4">
    <source>
        <dbReference type="ARBA" id="ARBA00023125"/>
    </source>
</evidence>
<comment type="similarity">
    <text evidence="2">Belongs to the bZIP family. ATF subfamily.</text>
</comment>
<dbReference type="OrthoDB" id="644067at2759"/>
<evidence type="ECO:0000259" key="9">
    <source>
        <dbReference type="PROSITE" id="PS50217"/>
    </source>
</evidence>
<dbReference type="GO" id="GO:0016020">
    <property type="term" value="C:membrane"/>
    <property type="evidence" value="ECO:0007669"/>
    <property type="project" value="UniProtKB-SubCell"/>
</dbReference>
<keyword evidence="3" id="KW-0805">Transcription regulation</keyword>
<gene>
    <name evidence="10" type="ORF">OCBIM_22023518mg</name>
</gene>
<evidence type="ECO:0000313" key="10">
    <source>
        <dbReference type="EMBL" id="KOF62428.1"/>
    </source>
</evidence>
<dbReference type="CDD" id="cd14700">
    <property type="entry name" value="bZIP_ATF6"/>
    <property type="match status" value="1"/>
</dbReference>
<dbReference type="InterPro" id="IPR046347">
    <property type="entry name" value="bZIP_sf"/>
</dbReference>
<evidence type="ECO:0000256" key="6">
    <source>
        <dbReference type="ARBA" id="ARBA00023242"/>
    </source>
</evidence>
<comment type="subcellular location">
    <subcellularLocation>
        <location evidence="1">Membrane</location>
        <topology evidence="1">Single-pass membrane protein</topology>
    </subcellularLocation>
</comment>
<dbReference type="KEGG" id="obi:106883681"/>
<dbReference type="SMART" id="SM00338">
    <property type="entry name" value="BRLZ"/>
    <property type="match status" value="1"/>
</dbReference>
<keyword evidence="6" id="KW-0539">Nucleus</keyword>
<evidence type="ECO:0000256" key="2">
    <source>
        <dbReference type="ARBA" id="ARBA00009050"/>
    </source>
</evidence>
<feature type="coiled-coil region" evidence="7">
    <location>
        <begin position="309"/>
        <end position="350"/>
    </location>
</feature>
<feature type="region of interest" description="Disordered" evidence="8">
    <location>
        <begin position="628"/>
        <end position="651"/>
    </location>
</feature>
<organism evidence="10">
    <name type="scientific">Octopus bimaculoides</name>
    <name type="common">California two-spotted octopus</name>
    <dbReference type="NCBI Taxonomy" id="37653"/>
    <lineage>
        <taxon>Eukaryota</taxon>
        <taxon>Metazoa</taxon>
        <taxon>Spiralia</taxon>
        <taxon>Lophotrochozoa</taxon>
        <taxon>Mollusca</taxon>
        <taxon>Cephalopoda</taxon>
        <taxon>Coleoidea</taxon>
        <taxon>Octopodiformes</taxon>
        <taxon>Octopoda</taxon>
        <taxon>Incirrata</taxon>
        <taxon>Octopodidae</taxon>
        <taxon>Octopus</taxon>
    </lineage>
</organism>
<evidence type="ECO:0000256" key="3">
    <source>
        <dbReference type="ARBA" id="ARBA00023015"/>
    </source>
</evidence>
<keyword evidence="4" id="KW-0238">DNA-binding</keyword>